<dbReference type="OrthoDB" id="10574936at2759"/>
<dbReference type="Proteomes" id="UP000756921">
    <property type="component" value="Unassembled WGS sequence"/>
</dbReference>
<gene>
    <name evidence="1" type="ORF">PMIN01_05228</name>
</gene>
<organism evidence="1 2">
    <name type="scientific">Paraphaeosphaeria minitans</name>
    <dbReference type="NCBI Taxonomy" id="565426"/>
    <lineage>
        <taxon>Eukaryota</taxon>
        <taxon>Fungi</taxon>
        <taxon>Dikarya</taxon>
        <taxon>Ascomycota</taxon>
        <taxon>Pezizomycotina</taxon>
        <taxon>Dothideomycetes</taxon>
        <taxon>Pleosporomycetidae</taxon>
        <taxon>Pleosporales</taxon>
        <taxon>Massarineae</taxon>
        <taxon>Didymosphaeriaceae</taxon>
        <taxon>Paraphaeosphaeria</taxon>
    </lineage>
</organism>
<evidence type="ECO:0000313" key="1">
    <source>
        <dbReference type="EMBL" id="KAF9737449.1"/>
    </source>
</evidence>
<evidence type="ECO:0000313" key="2">
    <source>
        <dbReference type="Proteomes" id="UP000756921"/>
    </source>
</evidence>
<reference evidence="1" key="1">
    <citation type="journal article" date="2020" name="Mol. Plant Microbe Interact.">
        <title>Genome Sequence of the Biocontrol Agent Coniothyrium minitans strain Conio (IMI 134523).</title>
        <authorList>
            <person name="Patel D."/>
            <person name="Shittu T.A."/>
            <person name="Baroncelli R."/>
            <person name="Muthumeenakshi S."/>
            <person name="Osborne T.H."/>
            <person name="Janganan T.K."/>
            <person name="Sreenivasaprasad S."/>
        </authorList>
    </citation>
    <scope>NUCLEOTIDE SEQUENCE</scope>
    <source>
        <strain evidence="1">Conio</strain>
    </source>
</reference>
<name>A0A9P6GNR8_9PLEO</name>
<proteinExistence type="predicted"/>
<comment type="caution">
    <text evidence="1">The sequence shown here is derived from an EMBL/GenBank/DDBJ whole genome shotgun (WGS) entry which is preliminary data.</text>
</comment>
<dbReference type="EMBL" id="WJXW01000004">
    <property type="protein sequence ID" value="KAF9737449.1"/>
    <property type="molecule type" value="Genomic_DNA"/>
</dbReference>
<accession>A0A9P6GNR8</accession>
<keyword evidence="2" id="KW-1185">Reference proteome</keyword>
<protein>
    <submittedName>
        <fullName evidence="1">Uncharacterized protein</fullName>
    </submittedName>
</protein>
<sequence length="182" mass="17865">MTDPTPLPALLALAEAARNTGTEIHSIGGKLHMLAAALETEAANLATERGSLSSQLAAAQAAERNARTAPAPAPWGVDVCVGIRANPSSSCRSNTVVRKIGCCTGCGAASTVSAEGGAMTPAAEARSQLSKALSEVADRAEKAASQVRSAEGGAGSVVSRMGGSAVGVGAASRAGSSHASLK</sequence>
<dbReference type="AlphaFoldDB" id="A0A9P6GNR8"/>